<dbReference type="Proteomes" id="UP000233551">
    <property type="component" value="Unassembled WGS sequence"/>
</dbReference>
<accession>A0A2I0IEN3</accession>
<feature type="compositionally biased region" description="Basic and acidic residues" evidence="1">
    <location>
        <begin position="52"/>
        <end position="74"/>
    </location>
</feature>
<evidence type="ECO:0000256" key="1">
    <source>
        <dbReference type="SAM" id="MobiDB-lite"/>
    </source>
</evidence>
<dbReference type="EMBL" id="PGOL01003155">
    <property type="protein sequence ID" value="PKI42469.1"/>
    <property type="molecule type" value="Genomic_DNA"/>
</dbReference>
<dbReference type="AlphaFoldDB" id="A0A2I0IEN3"/>
<comment type="caution">
    <text evidence="2">The sequence shown here is derived from an EMBL/GenBank/DDBJ whole genome shotgun (WGS) entry which is preliminary data.</text>
</comment>
<feature type="region of interest" description="Disordered" evidence="1">
    <location>
        <begin position="44"/>
        <end position="81"/>
    </location>
</feature>
<proteinExistence type="predicted"/>
<organism evidence="2 3">
    <name type="scientific">Punica granatum</name>
    <name type="common">Pomegranate</name>
    <dbReference type="NCBI Taxonomy" id="22663"/>
    <lineage>
        <taxon>Eukaryota</taxon>
        <taxon>Viridiplantae</taxon>
        <taxon>Streptophyta</taxon>
        <taxon>Embryophyta</taxon>
        <taxon>Tracheophyta</taxon>
        <taxon>Spermatophyta</taxon>
        <taxon>Magnoliopsida</taxon>
        <taxon>eudicotyledons</taxon>
        <taxon>Gunneridae</taxon>
        <taxon>Pentapetalae</taxon>
        <taxon>rosids</taxon>
        <taxon>malvids</taxon>
        <taxon>Myrtales</taxon>
        <taxon>Lythraceae</taxon>
        <taxon>Punica</taxon>
    </lineage>
</organism>
<keyword evidence="3" id="KW-1185">Reference proteome</keyword>
<gene>
    <name evidence="2" type="ORF">CRG98_037142</name>
</gene>
<reference evidence="2 3" key="1">
    <citation type="submission" date="2017-11" db="EMBL/GenBank/DDBJ databases">
        <title>De-novo sequencing of pomegranate (Punica granatum L.) genome.</title>
        <authorList>
            <person name="Akparov Z."/>
            <person name="Amiraslanov A."/>
            <person name="Hajiyeva S."/>
            <person name="Abbasov M."/>
            <person name="Kaur K."/>
            <person name="Hamwieh A."/>
            <person name="Solovyev V."/>
            <person name="Salamov A."/>
            <person name="Braich B."/>
            <person name="Kosarev P."/>
            <person name="Mahmoud A."/>
            <person name="Hajiyev E."/>
            <person name="Babayeva S."/>
            <person name="Izzatullayeva V."/>
            <person name="Mammadov A."/>
            <person name="Mammadov A."/>
            <person name="Sharifova S."/>
            <person name="Ojaghi J."/>
            <person name="Eynullazada K."/>
            <person name="Bayramov B."/>
            <person name="Abdulazimova A."/>
            <person name="Shahmuradov I."/>
        </authorList>
    </citation>
    <scope>NUCLEOTIDE SEQUENCE [LARGE SCALE GENOMIC DNA]</scope>
    <source>
        <strain evidence="3">cv. AG2017</strain>
        <tissue evidence="2">Leaf</tissue>
    </source>
</reference>
<protein>
    <submittedName>
        <fullName evidence="2">Uncharacterized protein</fullName>
    </submittedName>
</protein>
<name>A0A2I0IEN3_PUNGR</name>
<evidence type="ECO:0000313" key="2">
    <source>
        <dbReference type="EMBL" id="PKI42469.1"/>
    </source>
</evidence>
<sequence length="81" mass="8768">MKVQWSRETFPQIAALHSCEGRGGEEEPSTFTEAATGVRAKRRRLILNGRSESGEGEGKADAGFRRSSKGDRSVDGLGTRS</sequence>
<evidence type="ECO:0000313" key="3">
    <source>
        <dbReference type="Proteomes" id="UP000233551"/>
    </source>
</evidence>